<comment type="caution">
    <text evidence="2">The sequence shown here is derived from an EMBL/GenBank/DDBJ whole genome shotgun (WGS) entry which is preliminary data.</text>
</comment>
<dbReference type="OrthoDB" id="7851174at2759"/>
<dbReference type="AlphaFoldDB" id="A0A9D3VQK3"/>
<dbReference type="Proteomes" id="UP000828251">
    <property type="component" value="Unassembled WGS sequence"/>
</dbReference>
<gene>
    <name evidence="2" type="ORF">J1N35_019268</name>
</gene>
<feature type="domain" description="UBC core" evidence="1">
    <location>
        <begin position="1"/>
        <end position="74"/>
    </location>
</feature>
<protein>
    <recommendedName>
        <fullName evidence="1">UBC core domain-containing protein</fullName>
    </recommendedName>
</protein>
<accession>A0A9D3VQK3</accession>
<name>A0A9D3VQK3_9ROSI</name>
<dbReference type="EMBL" id="JAIQCV010000006">
    <property type="protein sequence ID" value="KAH1092011.1"/>
    <property type="molecule type" value="Genomic_DNA"/>
</dbReference>
<dbReference type="PROSITE" id="PS50127">
    <property type="entry name" value="UBC_2"/>
    <property type="match status" value="1"/>
</dbReference>
<dbReference type="Gene3D" id="3.10.110.10">
    <property type="entry name" value="Ubiquitin Conjugating Enzyme"/>
    <property type="match status" value="1"/>
</dbReference>
<organism evidence="2 3">
    <name type="scientific">Gossypium stocksii</name>
    <dbReference type="NCBI Taxonomy" id="47602"/>
    <lineage>
        <taxon>Eukaryota</taxon>
        <taxon>Viridiplantae</taxon>
        <taxon>Streptophyta</taxon>
        <taxon>Embryophyta</taxon>
        <taxon>Tracheophyta</taxon>
        <taxon>Spermatophyta</taxon>
        <taxon>Magnoliopsida</taxon>
        <taxon>eudicotyledons</taxon>
        <taxon>Gunneridae</taxon>
        <taxon>Pentapetalae</taxon>
        <taxon>rosids</taxon>
        <taxon>malvids</taxon>
        <taxon>Malvales</taxon>
        <taxon>Malvaceae</taxon>
        <taxon>Malvoideae</taxon>
        <taxon>Gossypium</taxon>
    </lineage>
</organism>
<evidence type="ECO:0000313" key="3">
    <source>
        <dbReference type="Proteomes" id="UP000828251"/>
    </source>
</evidence>
<proteinExistence type="predicted"/>
<reference evidence="2 3" key="1">
    <citation type="journal article" date="2021" name="Plant Biotechnol. J.">
        <title>Multi-omics assisted identification of the key and species-specific regulatory components of drought-tolerant mechanisms in Gossypium stocksii.</title>
        <authorList>
            <person name="Yu D."/>
            <person name="Ke L."/>
            <person name="Zhang D."/>
            <person name="Wu Y."/>
            <person name="Sun Y."/>
            <person name="Mei J."/>
            <person name="Sun J."/>
            <person name="Sun Y."/>
        </authorList>
    </citation>
    <scope>NUCLEOTIDE SEQUENCE [LARGE SCALE GENOMIC DNA]</scope>
    <source>
        <strain evidence="3">cv. E1</strain>
        <tissue evidence="2">Leaf</tissue>
    </source>
</reference>
<sequence>MKNKERLTLETSFCSINHPRHPNISSQSGAICLDILKDQWSPPITLKITLLSVQALLSDLEPDDPQDVVVAQQL</sequence>
<evidence type="ECO:0000313" key="2">
    <source>
        <dbReference type="EMBL" id="KAH1092011.1"/>
    </source>
</evidence>
<dbReference type="SUPFAM" id="SSF54495">
    <property type="entry name" value="UBC-like"/>
    <property type="match status" value="1"/>
</dbReference>
<dbReference type="InterPro" id="IPR000608">
    <property type="entry name" value="UBC"/>
</dbReference>
<evidence type="ECO:0000259" key="1">
    <source>
        <dbReference type="PROSITE" id="PS50127"/>
    </source>
</evidence>
<dbReference type="Pfam" id="PF00179">
    <property type="entry name" value="UQ_con"/>
    <property type="match status" value="1"/>
</dbReference>
<dbReference type="InterPro" id="IPR016135">
    <property type="entry name" value="UBQ-conjugating_enzyme/RWD"/>
</dbReference>
<keyword evidence="3" id="KW-1185">Reference proteome</keyword>
<dbReference type="PANTHER" id="PTHR24068">
    <property type="entry name" value="UBIQUITIN-CONJUGATING ENZYME E2"/>
    <property type="match status" value="1"/>
</dbReference>